<evidence type="ECO:0000256" key="1">
    <source>
        <dbReference type="SAM" id="MobiDB-lite"/>
    </source>
</evidence>
<name>A0ABR4EME9_9PEZI</name>
<feature type="region of interest" description="Disordered" evidence="1">
    <location>
        <begin position="48"/>
        <end position="86"/>
    </location>
</feature>
<keyword evidence="2" id="KW-0472">Membrane</keyword>
<organism evidence="3 4">
    <name type="scientific">Diaporthe vaccinii</name>
    <dbReference type="NCBI Taxonomy" id="105482"/>
    <lineage>
        <taxon>Eukaryota</taxon>
        <taxon>Fungi</taxon>
        <taxon>Dikarya</taxon>
        <taxon>Ascomycota</taxon>
        <taxon>Pezizomycotina</taxon>
        <taxon>Sordariomycetes</taxon>
        <taxon>Sordariomycetidae</taxon>
        <taxon>Diaporthales</taxon>
        <taxon>Diaporthaceae</taxon>
        <taxon>Diaporthe</taxon>
        <taxon>Diaporthe eres species complex</taxon>
    </lineage>
</organism>
<evidence type="ECO:0000313" key="4">
    <source>
        <dbReference type="Proteomes" id="UP001600888"/>
    </source>
</evidence>
<evidence type="ECO:0000256" key="2">
    <source>
        <dbReference type="SAM" id="Phobius"/>
    </source>
</evidence>
<keyword evidence="2" id="KW-0812">Transmembrane</keyword>
<accession>A0ABR4EME9</accession>
<keyword evidence="2" id="KW-1133">Transmembrane helix</keyword>
<feature type="transmembrane region" description="Helical" evidence="2">
    <location>
        <begin position="6"/>
        <end position="31"/>
    </location>
</feature>
<evidence type="ECO:0000313" key="3">
    <source>
        <dbReference type="EMBL" id="KAL2283614.1"/>
    </source>
</evidence>
<keyword evidence="4" id="KW-1185">Reference proteome</keyword>
<dbReference type="EMBL" id="JBAWTH010000041">
    <property type="protein sequence ID" value="KAL2283614.1"/>
    <property type="molecule type" value="Genomic_DNA"/>
</dbReference>
<reference evidence="3 4" key="1">
    <citation type="submission" date="2024-03" db="EMBL/GenBank/DDBJ databases">
        <title>A high-quality draft genome sequence of Diaporthe vaccinii, a causative agent of upright dieback and viscid rot disease in cranberry plants.</title>
        <authorList>
            <person name="Sarrasin M."/>
            <person name="Lang B.F."/>
            <person name="Burger G."/>
        </authorList>
    </citation>
    <scope>NUCLEOTIDE SEQUENCE [LARGE SCALE GENOMIC DNA]</scope>
    <source>
        <strain evidence="3 4">IS7</strain>
    </source>
</reference>
<sequence>MGLIGAAIKITLGIVAFVVILALIGGASFVYRARRVKSSQVDEIEYGGLPPTLSSAPPPGVQKPQPVHGAVPAGDPYGQYFHNGKP</sequence>
<gene>
    <name evidence="3" type="ORF">FJTKL_09689</name>
</gene>
<comment type="caution">
    <text evidence="3">The sequence shown here is derived from an EMBL/GenBank/DDBJ whole genome shotgun (WGS) entry which is preliminary data.</text>
</comment>
<proteinExistence type="predicted"/>
<protein>
    <submittedName>
        <fullName evidence="3">Uncharacterized protein</fullName>
    </submittedName>
</protein>
<dbReference type="Proteomes" id="UP001600888">
    <property type="component" value="Unassembled WGS sequence"/>
</dbReference>